<dbReference type="EMBL" id="LT629692">
    <property type="protein sequence ID" value="SDH25141.1"/>
    <property type="molecule type" value="Genomic_DNA"/>
</dbReference>
<name>A0A1G8AW05_9MICO</name>
<evidence type="ECO:0000313" key="3">
    <source>
        <dbReference type="Proteomes" id="UP000199009"/>
    </source>
</evidence>
<gene>
    <name evidence="2" type="ORF">SAMN04489810_2509</name>
</gene>
<dbReference type="RefSeq" id="WP_091490751.1">
    <property type="nucleotide sequence ID" value="NZ_LT629692.1"/>
</dbReference>
<reference evidence="2 3" key="1">
    <citation type="submission" date="2016-10" db="EMBL/GenBank/DDBJ databases">
        <authorList>
            <person name="de Groot N.N."/>
        </authorList>
    </citation>
    <scope>NUCLEOTIDE SEQUENCE [LARGE SCALE GENOMIC DNA]</scope>
    <source>
        <strain evidence="2 3">DSM 23142</strain>
    </source>
</reference>
<dbReference type="STRING" id="370764.SAMN04489810_2509"/>
<evidence type="ECO:0000256" key="1">
    <source>
        <dbReference type="SAM" id="MobiDB-lite"/>
    </source>
</evidence>
<evidence type="ECO:0008006" key="4">
    <source>
        <dbReference type="Google" id="ProtNLM"/>
    </source>
</evidence>
<sequence>MTKDSEKYWYNLSTGEVEKGFESPAIDRAGPFETAEEAAKAPALLRERSKAWAEEESRDDDWSSSKPKSSADGTDGDN</sequence>
<protein>
    <recommendedName>
        <fullName evidence="4">SPOR domain-containing protein</fullName>
    </recommendedName>
</protein>
<dbReference type="AlphaFoldDB" id="A0A1G8AW05"/>
<feature type="region of interest" description="Disordered" evidence="1">
    <location>
        <begin position="19"/>
        <end position="78"/>
    </location>
</feature>
<dbReference type="Proteomes" id="UP000199009">
    <property type="component" value="Chromosome I"/>
</dbReference>
<keyword evidence="3" id="KW-1185">Reference proteome</keyword>
<organism evidence="2 3">
    <name type="scientific">Microbacterium pygmaeum</name>
    <dbReference type="NCBI Taxonomy" id="370764"/>
    <lineage>
        <taxon>Bacteria</taxon>
        <taxon>Bacillati</taxon>
        <taxon>Actinomycetota</taxon>
        <taxon>Actinomycetes</taxon>
        <taxon>Micrococcales</taxon>
        <taxon>Microbacteriaceae</taxon>
        <taxon>Microbacterium</taxon>
    </lineage>
</organism>
<dbReference type="OrthoDB" id="3268477at2"/>
<evidence type="ECO:0000313" key="2">
    <source>
        <dbReference type="EMBL" id="SDH25141.1"/>
    </source>
</evidence>
<proteinExistence type="predicted"/>
<feature type="compositionally biased region" description="Basic and acidic residues" evidence="1">
    <location>
        <begin position="45"/>
        <end position="63"/>
    </location>
</feature>
<accession>A0A1G8AW05</accession>